<dbReference type="EMBL" id="KD112593">
    <property type="protein sequence ID" value="EMS60199.1"/>
    <property type="molecule type" value="Genomic_DNA"/>
</dbReference>
<dbReference type="AlphaFoldDB" id="M8AHK0"/>
<organism evidence="1">
    <name type="scientific">Triticum urartu</name>
    <name type="common">Red wild einkorn</name>
    <name type="synonym">Crithodium urartu</name>
    <dbReference type="NCBI Taxonomy" id="4572"/>
    <lineage>
        <taxon>Eukaryota</taxon>
        <taxon>Viridiplantae</taxon>
        <taxon>Streptophyta</taxon>
        <taxon>Embryophyta</taxon>
        <taxon>Tracheophyta</taxon>
        <taxon>Spermatophyta</taxon>
        <taxon>Magnoliopsida</taxon>
        <taxon>Liliopsida</taxon>
        <taxon>Poales</taxon>
        <taxon>Poaceae</taxon>
        <taxon>BOP clade</taxon>
        <taxon>Pooideae</taxon>
        <taxon>Triticodae</taxon>
        <taxon>Triticeae</taxon>
        <taxon>Triticinae</taxon>
        <taxon>Triticum</taxon>
    </lineage>
</organism>
<gene>
    <name evidence="1" type="ORF">TRIUR3_30676</name>
</gene>
<evidence type="ECO:0000313" key="1">
    <source>
        <dbReference type="EMBL" id="EMS60199.1"/>
    </source>
</evidence>
<reference evidence="1" key="1">
    <citation type="journal article" date="2013" name="Nature">
        <title>Draft genome of the wheat A-genome progenitor Triticum urartu.</title>
        <authorList>
            <person name="Ling H.Q."/>
            <person name="Zhao S."/>
            <person name="Liu D."/>
            <person name="Wang J."/>
            <person name="Sun H."/>
            <person name="Zhang C."/>
            <person name="Fan H."/>
            <person name="Li D."/>
            <person name="Dong L."/>
            <person name="Tao Y."/>
            <person name="Gao C."/>
            <person name="Wu H."/>
            <person name="Li Y."/>
            <person name="Cui Y."/>
            <person name="Guo X."/>
            <person name="Zheng S."/>
            <person name="Wang B."/>
            <person name="Yu K."/>
            <person name="Liang Q."/>
            <person name="Yang W."/>
            <person name="Lou X."/>
            <person name="Chen J."/>
            <person name="Feng M."/>
            <person name="Jian J."/>
            <person name="Zhang X."/>
            <person name="Luo G."/>
            <person name="Jiang Y."/>
            <person name="Liu J."/>
            <person name="Wang Z."/>
            <person name="Sha Y."/>
            <person name="Zhang B."/>
            <person name="Wu H."/>
            <person name="Tang D."/>
            <person name="Shen Q."/>
            <person name="Xue P."/>
            <person name="Zou S."/>
            <person name="Wang X."/>
            <person name="Liu X."/>
            <person name="Wang F."/>
            <person name="Yang Y."/>
            <person name="An X."/>
            <person name="Dong Z."/>
            <person name="Zhang K."/>
            <person name="Zhang X."/>
            <person name="Luo M.C."/>
            <person name="Dvorak J."/>
            <person name="Tong Y."/>
            <person name="Wang J."/>
            <person name="Yang H."/>
            <person name="Li Z."/>
            <person name="Wang D."/>
            <person name="Zhang A."/>
            <person name="Wang J."/>
        </authorList>
    </citation>
    <scope>NUCLEOTIDE SEQUENCE</scope>
</reference>
<name>M8AHK0_TRIUA</name>
<accession>M8AHK0</accession>
<sequence length="72" mass="8052">MEQKERTLLLKQEGRPDEAIMLTLLERINPDHGTTFTVLRCLCSACTDISRNGVSSHVKSSSMKVKKSGVYL</sequence>
<proteinExistence type="predicted"/>
<protein>
    <submittedName>
        <fullName evidence="1">Uncharacterized protein</fullName>
    </submittedName>
</protein>